<evidence type="ECO:0000256" key="14">
    <source>
        <dbReference type="ARBA" id="ARBA00034808"/>
    </source>
</evidence>
<dbReference type="GO" id="GO:0043138">
    <property type="term" value="F:3'-5' DNA helicase activity"/>
    <property type="evidence" value="ECO:0007669"/>
    <property type="project" value="UniProtKB-EC"/>
</dbReference>
<dbReference type="Pfam" id="PF06839">
    <property type="entry name" value="Zn_ribbon_GRF"/>
    <property type="match status" value="2"/>
</dbReference>
<protein>
    <recommendedName>
        <fullName evidence="14">DNA 3'-5' helicase</fullName>
        <ecNumber evidence="14">5.6.2.4</ecNumber>
    </recommendedName>
</protein>
<dbReference type="InterPro" id="IPR001650">
    <property type="entry name" value="Helicase_C-like"/>
</dbReference>
<keyword evidence="11" id="KW-0413">Isomerase</keyword>
<feature type="compositionally biased region" description="Polar residues" evidence="16">
    <location>
        <begin position="941"/>
        <end position="951"/>
    </location>
</feature>
<keyword evidence="4" id="KW-0547">Nucleotide-binding</keyword>
<comment type="catalytic activity">
    <reaction evidence="13">
        <text>Couples ATP hydrolysis with the unwinding of duplex DNA by translocating in the 3'-5' direction.</text>
        <dbReference type="EC" id="5.6.2.4"/>
    </reaction>
</comment>
<dbReference type="InterPro" id="IPR027417">
    <property type="entry name" value="P-loop_NTPase"/>
</dbReference>
<proteinExistence type="inferred from homology"/>
<keyword evidence="10" id="KW-0238">DNA-binding</keyword>
<dbReference type="PROSITE" id="PS51999">
    <property type="entry name" value="ZF_GRF"/>
    <property type="match status" value="2"/>
</dbReference>
<dbReference type="FunFam" id="3.40.50.300:FF:000296">
    <property type="entry name" value="ATP-dependent DNA helicase RecQ"/>
    <property type="match status" value="1"/>
</dbReference>
<dbReference type="InterPro" id="IPR011545">
    <property type="entry name" value="DEAD/DEAH_box_helicase_dom"/>
</dbReference>
<evidence type="ECO:0000256" key="11">
    <source>
        <dbReference type="ARBA" id="ARBA00023235"/>
    </source>
</evidence>
<keyword evidence="8" id="KW-0862">Zinc</keyword>
<dbReference type="SUPFAM" id="SSF52540">
    <property type="entry name" value="P-loop containing nucleoside triphosphate hydrolases"/>
    <property type="match status" value="1"/>
</dbReference>
<dbReference type="AlphaFoldDB" id="A0A7S3JXS7"/>
<dbReference type="InterPro" id="IPR036388">
    <property type="entry name" value="WH-like_DNA-bd_sf"/>
</dbReference>
<keyword evidence="5 15" id="KW-0863">Zinc-finger</keyword>
<evidence type="ECO:0000313" key="20">
    <source>
        <dbReference type="EMBL" id="CAE0365708.1"/>
    </source>
</evidence>
<evidence type="ECO:0000256" key="2">
    <source>
        <dbReference type="ARBA" id="ARBA00005446"/>
    </source>
</evidence>
<dbReference type="PANTHER" id="PTHR13710">
    <property type="entry name" value="DNA HELICASE RECQ FAMILY MEMBER"/>
    <property type="match status" value="1"/>
</dbReference>
<evidence type="ECO:0000259" key="19">
    <source>
        <dbReference type="PROSITE" id="PS51999"/>
    </source>
</evidence>
<dbReference type="GO" id="GO:0009378">
    <property type="term" value="F:four-way junction helicase activity"/>
    <property type="evidence" value="ECO:0007669"/>
    <property type="project" value="TreeGrafter"/>
</dbReference>
<feature type="domain" description="Helicase C-terminal" evidence="18">
    <location>
        <begin position="579"/>
        <end position="752"/>
    </location>
</feature>
<dbReference type="InterPro" id="IPR010997">
    <property type="entry name" value="HRDC-like_sf"/>
</dbReference>
<dbReference type="GO" id="GO:0000724">
    <property type="term" value="P:double-strand break repair via homologous recombination"/>
    <property type="evidence" value="ECO:0007669"/>
    <property type="project" value="TreeGrafter"/>
</dbReference>
<evidence type="ECO:0000256" key="15">
    <source>
        <dbReference type="PROSITE-ProRule" id="PRU01343"/>
    </source>
</evidence>
<dbReference type="GO" id="GO:0005737">
    <property type="term" value="C:cytoplasm"/>
    <property type="evidence" value="ECO:0007669"/>
    <property type="project" value="TreeGrafter"/>
</dbReference>
<evidence type="ECO:0000256" key="12">
    <source>
        <dbReference type="ARBA" id="ARBA00023242"/>
    </source>
</evidence>
<keyword evidence="3" id="KW-0479">Metal-binding</keyword>
<feature type="region of interest" description="Disordered" evidence="16">
    <location>
        <begin position="1152"/>
        <end position="1174"/>
    </location>
</feature>
<evidence type="ECO:0000259" key="17">
    <source>
        <dbReference type="PROSITE" id="PS51192"/>
    </source>
</evidence>
<feature type="compositionally biased region" description="Low complexity" evidence="16">
    <location>
        <begin position="1157"/>
        <end position="1168"/>
    </location>
</feature>
<dbReference type="Gene3D" id="3.40.50.300">
    <property type="entry name" value="P-loop containing nucleotide triphosphate hydrolases"/>
    <property type="match status" value="2"/>
</dbReference>
<sequence>MVQNNLETNLRWLDTEEGRGSMLLGMTPFHRPQLTKKSKSGFCLWVVDSAEGQTQKRKALNKLGSRGLEGLTSFKVTPQAPRVPLRELTEQPPAPVNSAPSLAIAPPVAQSSRPILTAVPSSTTITAPQARPQQPAANFDDDLYVEDWGEDILRECLEVTDEAERAITTAPLSTVPPLAPSRPLQPSSSIATPQAPLEISLADINRLTNERNAVSVEDLERLIASARTLATIPPINLQPPIQPSITGRQCNCGLEASRLTANTEANRGRIFFGCPEQSCDYFEWEDGQYQSTEAPTGRQCNCGKEAVRRTAHTEGNSGRVFFTCDDKTCDFFEWEEDSGYDMQDITSIPQTTNVVPANGVKNFQYENAVTFGHKGFRSGQRQVVEAALAGRDCFVLMPTGGGKSLCYQLPAWCCPGLAVVFSPLVSLIQDQVDSMNECGVMSATLSSSSAGGLFTDATWATLRSLPAHGGVKLLYITPEKLAQSNQTKRALHDLAGRGLLSRFIVDEAHCVSSWGHDFRPDYLQLKILRQEFTNVPIMALTATADRRVVDDVSTVLGLREPFSWRSSFNRAKLDYEVRTKVQSKVKVQGEIAEYVKRHLNESGLVYCLSRKDCETTCEALRKALPGNGHRISFYHGEVDSAEREDRQRRWSRGELKLMCATLAFGMGVNKPDVRYVIHMSIPKSLANYYQESGRCGRDGLGGKCILYFIPRDRATQEAMIRDDFGDGESGKRSRGGMRRDPQVINTELAALNQMGLYALDTVRCRRAIVLEYFGETDFDPVIGCGELCDNCRDRRPHESRDYGYHVMNLVQLVRLCTVDKKFNVTQRALADTYRGSENDVSKKLRAVAHNSSAIGRGNSLKKPELDDLILRLICTNILSERAIQNRSGFSSNYVFLGDAASNYLNTQDGRPPSFLVKVRLSEAEARRSTKAIYPPRPMTRQPAQSLSSEVSFSFDEQKQPPPPARRHSAPMANPTKHPNEFEAALPQKKAPSTCPNDQRNHQRNKKQKLATQKSGLTAADHQVALKGLFLEWREDVSAKQNLMPYQIISEGHMDSFAKSFATGPPRDVDALCQVVDAFPAVKAKKYGDTILNLISNYFKTIPGFVCNNEDDEFSGMDDLLLQSLSAHKSLSDNQAAVSLHHDENQHAAKRRKLIAGSSPSDDVSSVDSCWDNDG</sequence>
<reference evidence="20" key="1">
    <citation type="submission" date="2021-01" db="EMBL/GenBank/DDBJ databases">
        <authorList>
            <person name="Corre E."/>
            <person name="Pelletier E."/>
            <person name="Niang G."/>
            <person name="Scheremetjew M."/>
            <person name="Finn R."/>
            <person name="Kale V."/>
            <person name="Holt S."/>
            <person name="Cochrane G."/>
            <person name="Meng A."/>
            <person name="Brown T."/>
            <person name="Cohen L."/>
        </authorList>
    </citation>
    <scope>NUCLEOTIDE SEQUENCE</scope>
    <source>
        <strain evidence="20">CCMP1510</strain>
    </source>
</reference>
<feature type="domain" description="Helicase ATP-binding" evidence="17">
    <location>
        <begin position="384"/>
        <end position="562"/>
    </location>
</feature>
<dbReference type="InterPro" id="IPR010666">
    <property type="entry name" value="Znf_GRF"/>
</dbReference>
<dbReference type="InterPro" id="IPR004589">
    <property type="entry name" value="DNA_helicase_ATP-dep_RecQ"/>
</dbReference>
<dbReference type="GO" id="GO:0005694">
    <property type="term" value="C:chromosome"/>
    <property type="evidence" value="ECO:0007669"/>
    <property type="project" value="TreeGrafter"/>
</dbReference>
<keyword evidence="9" id="KW-0067">ATP-binding</keyword>
<evidence type="ECO:0000256" key="3">
    <source>
        <dbReference type="ARBA" id="ARBA00022723"/>
    </source>
</evidence>
<feature type="region of interest" description="Disordered" evidence="16">
    <location>
        <begin position="925"/>
        <end position="1015"/>
    </location>
</feature>
<dbReference type="Gene3D" id="1.10.10.10">
    <property type="entry name" value="Winged helix-like DNA-binding domain superfamily/Winged helix DNA-binding domain"/>
    <property type="match status" value="1"/>
</dbReference>
<organism evidence="20">
    <name type="scientific">Aureoumbra lagunensis</name>
    <dbReference type="NCBI Taxonomy" id="44058"/>
    <lineage>
        <taxon>Eukaryota</taxon>
        <taxon>Sar</taxon>
        <taxon>Stramenopiles</taxon>
        <taxon>Ochrophyta</taxon>
        <taxon>Pelagophyceae</taxon>
        <taxon>Pelagomonadales</taxon>
        <taxon>Aureoumbra</taxon>
    </lineage>
</organism>
<evidence type="ECO:0000256" key="8">
    <source>
        <dbReference type="ARBA" id="ARBA00022833"/>
    </source>
</evidence>
<dbReference type="PANTHER" id="PTHR13710:SF153">
    <property type="entry name" value="RECQ-LIKE DNA HELICASE BLM"/>
    <property type="match status" value="1"/>
</dbReference>
<evidence type="ECO:0000256" key="1">
    <source>
        <dbReference type="ARBA" id="ARBA00004123"/>
    </source>
</evidence>
<dbReference type="GO" id="GO:0016787">
    <property type="term" value="F:hydrolase activity"/>
    <property type="evidence" value="ECO:0007669"/>
    <property type="project" value="UniProtKB-KW"/>
</dbReference>
<dbReference type="InterPro" id="IPR002464">
    <property type="entry name" value="DNA/RNA_helicase_DEAH_CS"/>
</dbReference>
<evidence type="ECO:0000256" key="4">
    <source>
        <dbReference type="ARBA" id="ARBA00022741"/>
    </source>
</evidence>
<dbReference type="Pfam" id="PF00271">
    <property type="entry name" value="Helicase_C"/>
    <property type="match status" value="1"/>
</dbReference>
<dbReference type="Pfam" id="PF00270">
    <property type="entry name" value="DEAD"/>
    <property type="match status" value="1"/>
</dbReference>
<comment type="subcellular location">
    <subcellularLocation>
        <location evidence="1">Nucleus</location>
    </subcellularLocation>
</comment>
<dbReference type="SMART" id="SM00490">
    <property type="entry name" value="HELICc"/>
    <property type="match status" value="1"/>
</dbReference>
<dbReference type="NCBIfam" id="TIGR00614">
    <property type="entry name" value="recQ_fam"/>
    <property type="match status" value="1"/>
</dbReference>
<dbReference type="GO" id="GO:0008270">
    <property type="term" value="F:zinc ion binding"/>
    <property type="evidence" value="ECO:0007669"/>
    <property type="project" value="UniProtKB-KW"/>
</dbReference>
<dbReference type="InterPro" id="IPR014001">
    <property type="entry name" value="Helicase_ATP-bd"/>
</dbReference>
<dbReference type="EC" id="5.6.2.4" evidence="14"/>
<accession>A0A7S3JXS7</accession>
<dbReference type="Pfam" id="PF16124">
    <property type="entry name" value="RecQ_Zn_bind"/>
    <property type="match status" value="1"/>
</dbReference>
<dbReference type="Gene3D" id="1.10.150.80">
    <property type="entry name" value="HRDC domain"/>
    <property type="match status" value="1"/>
</dbReference>
<evidence type="ECO:0000256" key="13">
    <source>
        <dbReference type="ARBA" id="ARBA00034617"/>
    </source>
</evidence>
<evidence type="ECO:0000256" key="6">
    <source>
        <dbReference type="ARBA" id="ARBA00022801"/>
    </source>
</evidence>
<gene>
    <name evidence="20" type="ORF">ALAG00032_LOCUS6452</name>
</gene>
<feature type="domain" description="GRF-type" evidence="19">
    <location>
        <begin position="300"/>
        <end position="338"/>
    </location>
</feature>
<evidence type="ECO:0000256" key="7">
    <source>
        <dbReference type="ARBA" id="ARBA00022806"/>
    </source>
</evidence>
<name>A0A7S3JXS7_9STRA</name>
<dbReference type="InterPro" id="IPR044876">
    <property type="entry name" value="HRDC_dom_sf"/>
</dbReference>
<dbReference type="GO" id="GO:0003677">
    <property type="term" value="F:DNA binding"/>
    <property type="evidence" value="ECO:0007669"/>
    <property type="project" value="UniProtKB-KW"/>
</dbReference>
<dbReference type="PROSITE" id="PS51192">
    <property type="entry name" value="HELICASE_ATP_BIND_1"/>
    <property type="match status" value="1"/>
</dbReference>
<evidence type="ECO:0000256" key="5">
    <source>
        <dbReference type="ARBA" id="ARBA00022771"/>
    </source>
</evidence>
<dbReference type="EMBL" id="HBIJ01009169">
    <property type="protein sequence ID" value="CAE0365708.1"/>
    <property type="molecule type" value="Transcribed_RNA"/>
</dbReference>
<comment type="similarity">
    <text evidence="2">Belongs to the helicase family. RecQ subfamily.</text>
</comment>
<dbReference type="InterPro" id="IPR032284">
    <property type="entry name" value="RecQ_Zn-bd"/>
</dbReference>
<keyword evidence="12" id="KW-0539">Nucleus</keyword>
<dbReference type="SMART" id="SM00487">
    <property type="entry name" value="DEXDc"/>
    <property type="match status" value="1"/>
</dbReference>
<dbReference type="GO" id="GO:0005634">
    <property type="term" value="C:nucleus"/>
    <property type="evidence" value="ECO:0007669"/>
    <property type="project" value="UniProtKB-SubCell"/>
</dbReference>
<evidence type="ECO:0000256" key="9">
    <source>
        <dbReference type="ARBA" id="ARBA00022840"/>
    </source>
</evidence>
<dbReference type="GO" id="GO:0005524">
    <property type="term" value="F:ATP binding"/>
    <property type="evidence" value="ECO:0007669"/>
    <property type="project" value="UniProtKB-KW"/>
</dbReference>
<evidence type="ECO:0000256" key="10">
    <source>
        <dbReference type="ARBA" id="ARBA00023125"/>
    </source>
</evidence>
<keyword evidence="7" id="KW-0347">Helicase</keyword>
<feature type="domain" description="GRF-type" evidence="19">
    <location>
        <begin position="250"/>
        <end position="288"/>
    </location>
</feature>
<dbReference type="SUPFAM" id="SSF47819">
    <property type="entry name" value="HRDC-like"/>
    <property type="match status" value="1"/>
</dbReference>
<evidence type="ECO:0000259" key="18">
    <source>
        <dbReference type="PROSITE" id="PS51194"/>
    </source>
</evidence>
<dbReference type="PROSITE" id="PS00690">
    <property type="entry name" value="DEAH_ATP_HELICASE"/>
    <property type="match status" value="1"/>
</dbReference>
<dbReference type="CDD" id="cd17920">
    <property type="entry name" value="DEXHc_RecQ"/>
    <property type="match status" value="1"/>
</dbReference>
<keyword evidence="6" id="KW-0378">Hydrolase</keyword>
<evidence type="ECO:0000256" key="16">
    <source>
        <dbReference type="SAM" id="MobiDB-lite"/>
    </source>
</evidence>
<dbReference type="PROSITE" id="PS51194">
    <property type="entry name" value="HELICASE_CTER"/>
    <property type="match status" value="1"/>
</dbReference>